<accession>A0A7X9RTU0</accession>
<reference evidence="2 3" key="1">
    <citation type="submission" date="2020-04" db="EMBL/GenBank/DDBJ databases">
        <title>Flammeovirga sp. SR4, a novel species isolated from seawater.</title>
        <authorList>
            <person name="Wang X."/>
        </authorList>
    </citation>
    <scope>NUCLEOTIDE SEQUENCE [LARGE SCALE GENOMIC DNA]</scope>
    <source>
        <strain evidence="2 3">ATCC 23126</strain>
    </source>
</reference>
<evidence type="ECO:0000313" key="3">
    <source>
        <dbReference type="Proteomes" id="UP000576082"/>
    </source>
</evidence>
<keyword evidence="3" id="KW-1185">Reference proteome</keyword>
<evidence type="ECO:0000259" key="1">
    <source>
        <dbReference type="PROSITE" id="PS51819"/>
    </source>
</evidence>
<dbReference type="RefSeq" id="WP_169656256.1">
    <property type="nucleotide sequence ID" value="NZ_JABANE010000017.1"/>
</dbReference>
<gene>
    <name evidence="2" type="ORF">HHU12_08210</name>
</gene>
<dbReference type="Proteomes" id="UP000576082">
    <property type="component" value="Unassembled WGS sequence"/>
</dbReference>
<dbReference type="InterPro" id="IPR037523">
    <property type="entry name" value="VOC_core"/>
</dbReference>
<evidence type="ECO:0000313" key="2">
    <source>
        <dbReference type="EMBL" id="NME67939.1"/>
    </source>
</evidence>
<sequence length="224" mass="25639">MKIQKLYLNTPQLEEQLQFYKNILGLPLNYKNETSIAFQIGQSELIFQHSEESKPYHFALNIPFELVEQAVEWVKERVVILKEADSDIQDFSAWKAKAIYFYDKDENIVELIGREDVKGNGDKNFSAASIISISEIGVPSTAIEKVYQSLSQVIELPIYDGSFHRFCAVGDPEGLFICINNEKKGTWFPTEDSALSSGFKIDFLEKGKEVKMVYNEKEGLFEKQ</sequence>
<feature type="domain" description="VOC" evidence="1">
    <location>
        <begin position="2"/>
        <end position="114"/>
    </location>
</feature>
<comment type="caution">
    <text evidence="2">The sequence shown here is derived from an EMBL/GenBank/DDBJ whole genome shotgun (WGS) entry which is preliminary data.</text>
</comment>
<proteinExistence type="predicted"/>
<dbReference type="EMBL" id="JABANE010000017">
    <property type="protein sequence ID" value="NME67939.1"/>
    <property type="molecule type" value="Genomic_DNA"/>
</dbReference>
<protein>
    <submittedName>
        <fullName evidence="2">VOC family protein</fullName>
    </submittedName>
</protein>
<dbReference type="AlphaFoldDB" id="A0A7X9RTU0"/>
<dbReference type="PROSITE" id="PS51819">
    <property type="entry name" value="VOC"/>
    <property type="match status" value="1"/>
</dbReference>
<dbReference type="InterPro" id="IPR029068">
    <property type="entry name" value="Glyas_Bleomycin-R_OHBP_Dase"/>
</dbReference>
<name>A0A7X9RTU0_9BACT</name>
<organism evidence="2 3">
    <name type="scientific">Flammeovirga aprica JL-4</name>
    <dbReference type="NCBI Taxonomy" id="694437"/>
    <lineage>
        <taxon>Bacteria</taxon>
        <taxon>Pseudomonadati</taxon>
        <taxon>Bacteroidota</taxon>
        <taxon>Cytophagia</taxon>
        <taxon>Cytophagales</taxon>
        <taxon>Flammeovirgaceae</taxon>
        <taxon>Flammeovirga</taxon>
    </lineage>
</organism>
<dbReference type="SUPFAM" id="SSF54593">
    <property type="entry name" value="Glyoxalase/Bleomycin resistance protein/Dihydroxybiphenyl dioxygenase"/>
    <property type="match status" value="1"/>
</dbReference>
<dbReference type="Gene3D" id="3.10.180.10">
    <property type="entry name" value="2,3-Dihydroxybiphenyl 1,2-Dioxygenase, domain 1"/>
    <property type="match status" value="1"/>
</dbReference>